<organism evidence="2 3">
    <name type="scientific">Tetrahymena thermophila (strain SB210)</name>
    <dbReference type="NCBI Taxonomy" id="312017"/>
    <lineage>
        <taxon>Eukaryota</taxon>
        <taxon>Sar</taxon>
        <taxon>Alveolata</taxon>
        <taxon>Ciliophora</taxon>
        <taxon>Intramacronucleata</taxon>
        <taxon>Oligohymenophorea</taxon>
        <taxon>Hymenostomatida</taxon>
        <taxon>Tetrahymenina</taxon>
        <taxon>Tetrahymenidae</taxon>
        <taxon>Tetrahymena</taxon>
    </lineage>
</organism>
<reference evidence="3" key="1">
    <citation type="journal article" date="2006" name="PLoS Biol.">
        <title>Macronuclear genome sequence of the ciliate Tetrahymena thermophila, a model eukaryote.</title>
        <authorList>
            <person name="Eisen J.A."/>
            <person name="Coyne R.S."/>
            <person name="Wu M."/>
            <person name="Wu D."/>
            <person name="Thiagarajan M."/>
            <person name="Wortman J.R."/>
            <person name="Badger J.H."/>
            <person name="Ren Q."/>
            <person name="Amedeo P."/>
            <person name="Jones K.M."/>
            <person name="Tallon L.J."/>
            <person name="Delcher A.L."/>
            <person name="Salzberg S.L."/>
            <person name="Silva J.C."/>
            <person name="Haas B.J."/>
            <person name="Majoros W.H."/>
            <person name="Farzad M."/>
            <person name="Carlton J.M."/>
            <person name="Smith R.K. Jr."/>
            <person name="Garg J."/>
            <person name="Pearlman R.E."/>
            <person name="Karrer K.M."/>
            <person name="Sun L."/>
            <person name="Manning G."/>
            <person name="Elde N.C."/>
            <person name="Turkewitz A.P."/>
            <person name="Asai D.J."/>
            <person name="Wilkes D.E."/>
            <person name="Wang Y."/>
            <person name="Cai H."/>
            <person name="Collins K."/>
            <person name="Stewart B.A."/>
            <person name="Lee S.R."/>
            <person name="Wilamowska K."/>
            <person name="Weinberg Z."/>
            <person name="Ruzzo W.L."/>
            <person name="Wloga D."/>
            <person name="Gaertig J."/>
            <person name="Frankel J."/>
            <person name="Tsao C.-C."/>
            <person name="Gorovsky M.A."/>
            <person name="Keeling P.J."/>
            <person name="Waller R.F."/>
            <person name="Patron N.J."/>
            <person name="Cherry J.M."/>
            <person name="Stover N.A."/>
            <person name="Krieger C.J."/>
            <person name="del Toro C."/>
            <person name="Ryder H.F."/>
            <person name="Williamson S.C."/>
            <person name="Barbeau R.A."/>
            <person name="Hamilton E.P."/>
            <person name="Orias E."/>
        </authorList>
    </citation>
    <scope>NUCLEOTIDE SEQUENCE [LARGE SCALE GENOMIC DNA]</scope>
    <source>
        <strain evidence="3">SB210</strain>
    </source>
</reference>
<evidence type="ECO:0000256" key="1">
    <source>
        <dbReference type="SAM" id="MobiDB-lite"/>
    </source>
</evidence>
<dbReference type="KEGG" id="tet:TTHERM_00318710"/>
<dbReference type="EMBL" id="GG662605">
    <property type="protein sequence ID" value="EAS01208.1"/>
    <property type="molecule type" value="Genomic_DNA"/>
</dbReference>
<gene>
    <name evidence="2" type="ORF">TTHERM_00318710</name>
</gene>
<dbReference type="GeneID" id="7838334"/>
<accession>I7M2S5</accession>
<keyword evidence="3" id="KW-1185">Reference proteome</keyword>
<feature type="region of interest" description="Disordered" evidence="1">
    <location>
        <begin position="35"/>
        <end position="89"/>
    </location>
</feature>
<protein>
    <submittedName>
        <fullName evidence="2">Uncharacterized protein</fullName>
    </submittedName>
</protein>
<dbReference type="RefSeq" id="XP_001021453.1">
    <property type="nucleotide sequence ID" value="XM_001021453.2"/>
</dbReference>
<dbReference type="Proteomes" id="UP000009168">
    <property type="component" value="Unassembled WGS sequence"/>
</dbReference>
<proteinExistence type="predicted"/>
<evidence type="ECO:0000313" key="2">
    <source>
        <dbReference type="EMBL" id="EAS01208.1"/>
    </source>
</evidence>
<sequence length="240" mass="27378">MNFLVSKLSGLRVLCGETINNCLPIHKLFQQDTEQNLDEDGQQRQAQDEGFQQSSIERQNNKQDVKVEEDEEEESKHFNESTKNSYTNSKSEYEMQHNNFVDKDEYDVPFDAVNNMSNQNQNIFEAPVNVVNTQPKASKKPMLGMIDEDKIQKVEKNDPVDEVDYFSQMNMGTVSVDNNTKAAAKTVKKASKKKVQEVKPDDLFQDQQQVQSQFNKINDDIAAEEIEGAAWGANDDDIDL</sequence>
<dbReference type="HOGENOM" id="CLU_1158395_0_0_1"/>
<evidence type="ECO:0000313" key="3">
    <source>
        <dbReference type="Proteomes" id="UP000009168"/>
    </source>
</evidence>
<dbReference type="InParanoid" id="I7M2S5"/>
<dbReference type="AlphaFoldDB" id="I7M2S5"/>
<name>I7M2S5_TETTS</name>